<dbReference type="Proteomes" id="UP000789719">
    <property type="component" value="Unassembled WGS sequence"/>
</dbReference>
<keyword evidence="4" id="KW-1185">Reference proteome</keyword>
<organism evidence="3 4">
    <name type="scientific">Periweissella ghanensis</name>
    <dbReference type="NCBI Taxonomy" id="467997"/>
    <lineage>
        <taxon>Bacteria</taxon>
        <taxon>Bacillati</taxon>
        <taxon>Bacillota</taxon>
        <taxon>Bacilli</taxon>
        <taxon>Lactobacillales</taxon>
        <taxon>Lactobacillaceae</taxon>
        <taxon>Periweissella</taxon>
    </lineage>
</organism>
<feature type="region of interest" description="Disordered" evidence="1">
    <location>
        <begin position="204"/>
        <end position="259"/>
    </location>
</feature>
<evidence type="ECO:0000256" key="1">
    <source>
        <dbReference type="SAM" id="MobiDB-lite"/>
    </source>
</evidence>
<sequence length="259" mass="27328">MDDIEQVKSEYSDLVTHIKGKNIKGLHEGSQAILVNSIVIIISLISVLALFTFHFVGASFGIINFTYNSLISVAKSIGSTSAAATPYALYILYALIVLGLIGIFYKQGYKIIAAIEGVLLLAFVIVLFQTHSAIVSLGSALFSGSGSADTGASQFGSLLAFGLGYYLPFILGIIGILAIIYVAFLMNRPRTIVAHAPEVQVQPHEAATPVQPVAQAQPEQPTAPVQPTAAEPQTTPAQPAASQAYVPVDQPTDASTPEK</sequence>
<keyword evidence="2" id="KW-0472">Membrane</keyword>
<evidence type="ECO:0000313" key="4">
    <source>
        <dbReference type="Proteomes" id="UP000789719"/>
    </source>
</evidence>
<reference evidence="3 4" key="1">
    <citation type="submission" date="2021-11" db="EMBL/GenBank/DDBJ databases">
        <authorList>
            <person name="Depoorter E."/>
        </authorList>
    </citation>
    <scope>NUCLEOTIDE SEQUENCE [LARGE SCALE GENOMIC DNA]</scope>
    <source>
        <strain evidence="3 4">LMG 24286</strain>
    </source>
</reference>
<comment type="caution">
    <text evidence="3">The sequence shown here is derived from an EMBL/GenBank/DDBJ whole genome shotgun (WGS) entry which is preliminary data.</text>
</comment>
<keyword evidence="2" id="KW-1133">Transmembrane helix</keyword>
<dbReference type="RefSeq" id="WP_230098920.1">
    <property type="nucleotide sequence ID" value="NZ_CAKKNT010000016.1"/>
</dbReference>
<proteinExistence type="predicted"/>
<feature type="transmembrane region" description="Helical" evidence="2">
    <location>
        <begin position="163"/>
        <end position="184"/>
    </location>
</feature>
<gene>
    <name evidence="3" type="ORF">WGH24286_01283</name>
</gene>
<name>A0ABN8BQH2_9LACO</name>
<feature type="transmembrane region" description="Helical" evidence="2">
    <location>
        <begin position="117"/>
        <end position="143"/>
    </location>
</feature>
<evidence type="ECO:0000256" key="2">
    <source>
        <dbReference type="SAM" id="Phobius"/>
    </source>
</evidence>
<feature type="transmembrane region" description="Helical" evidence="2">
    <location>
        <begin position="87"/>
        <end position="105"/>
    </location>
</feature>
<protein>
    <submittedName>
        <fullName evidence="3">Uncharacterized protein</fullName>
    </submittedName>
</protein>
<feature type="transmembrane region" description="Helical" evidence="2">
    <location>
        <begin position="34"/>
        <end position="67"/>
    </location>
</feature>
<feature type="compositionally biased region" description="Low complexity" evidence="1">
    <location>
        <begin position="205"/>
        <end position="241"/>
    </location>
</feature>
<accession>A0ABN8BQH2</accession>
<keyword evidence="2" id="KW-0812">Transmembrane</keyword>
<evidence type="ECO:0000313" key="3">
    <source>
        <dbReference type="EMBL" id="CAH0418841.1"/>
    </source>
</evidence>
<dbReference type="EMBL" id="CAKKNT010000016">
    <property type="protein sequence ID" value="CAH0418841.1"/>
    <property type="molecule type" value="Genomic_DNA"/>
</dbReference>